<feature type="compositionally biased region" description="Gly residues" evidence="1">
    <location>
        <begin position="42"/>
        <end position="51"/>
    </location>
</feature>
<name>A0A1I6FCE6_9PSEU</name>
<organism evidence="3 4">
    <name type="scientific">Lentzea waywayandensis</name>
    <dbReference type="NCBI Taxonomy" id="84724"/>
    <lineage>
        <taxon>Bacteria</taxon>
        <taxon>Bacillati</taxon>
        <taxon>Actinomycetota</taxon>
        <taxon>Actinomycetes</taxon>
        <taxon>Pseudonocardiales</taxon>
        <taxon>Pseudonocardiaceae</taxon>
        <taxon>Lentzea</taxon>
    </lineage>
</organism>
<dbReference type="EMBL" id="FOYL01000011">
    <property type="protein sequence ID" value="SFR27578.1"/>
    <property type="molecule type" value="Genomic_DNA"/>
</dbReference>
<feature type="chain" id="PRO_5039616659" description="SurA N-terminal domain-containing protein" evidence="2">
    <location>
        <begin position="22"/>
        <end position="179"/>
    </location>
</feature>
<sequence>MKIRKTIAAAALLLVAVVPLAACGTTGETATTSATTQVQQAGPGGQSGPGGVDVSSVSSVEDLNALVQSAYGEAGLGLHRGHEPVQDVLDEVLSISHDELHVRMDSGQNLAAIATDLGIDPQTLVDAMVESWSPAIDDLVSAGTITQAQGEQYRAALTEAFTFKVNWDGQEATPTFTGA</sequence>
<evidence type="ECO:0000313" key="3">
    <source>
        <dbReference type="EMBL" id="SFR27578.1"/>
    </source>
</evidence>
<evidence type="ECO:0008006" key="5">
    <source>
        <dbReference type="Google" id="ProtNLM"/>
    </source>
</evidence>
<accession>A0A1I6FCE6</accession>
<dbReference type="AlphaFoldDB" id="A0A1I6FCE6"/>
<evidence type="ECO:0000256" key="1">
    <source>
        <dbReference type="SAM" id="MobiDB-lite"/>
    </source>
</evidence>
<feature type="signal peptide" evidence="2">
    <location>
        <begin position="1"/>
        <end position="21"/>
    </location>
</feature>
<dbReference type="Proteomes" id="UP000198583">
    <property type="component" value="Unassembled WGS sequence"/>
</dbReference>
<reference evidence="4" key="1">
    <citation type="submission" date="2016-10" db="EMBL/GenBank/DDBJ databases">
        <authorList>
            <person name="Varghese N."/>
            <person name="Submissions S."/>
        </authorList>
    </citation>
    <scope>NUCLEOTIDE SEQUENCE [LARGE SCALE GENOMIC DNA]</scope>
    <source>
        <strain evidence="4">DSM 44232</strain>
    </source>
</reference>
<protein>
    <recommendedName>
        <fullName evidence="5">SurA N-terminal domain-containing protein</fullName>
    </recommendedName>
</protein>
<dbReference type="OrthoDB" id="7062194at2"/>
<keyword evidence="2" id="KW-0732">Signal</keyword>
<keyword evidence="4" id="KW-1185">Reference proteome</keyword>
<evidence type="ECO:0000256" key="2">
    <source>
        <dbReference type="SAM" id="SignalP"/>
    </source>
</evidence>
<dbReference type="RefSeq" id="WP_093603004.1">
    <property type="nucleotide sequence ID" value="NZ_FOYL01000011.1"/>
</dbReference>
<gene>
    <name evidence="3" type="ORF">SAMN04488564_111117</name>
</gene>
<evidence type="ECO:0000313" key="4">
    <source>
        <dbReference type="Proteomes" id="UP000198583"/>
    </source>
</evidence>
<proteinExistence type="predicted"/>
<feature type="region of interest" description="Disordered" evidence="1">
    <location>
        <begin position="34"/>
        <end position="54"/>
    </location>
</feature>